<evidence type="ECO:0000313" key="3">
    <source>
        <dbReference type="Proteomes" id="UP000321617"/>
    </source>
</evidence>
<feature type="domain" description="ARG and Rhodanese-Phosphatase-superfamily-associated" evidence="1">
    <location>
        <begin position="8"/>
        <end position="204"/>
    </location>
</feature>
<sequence>MIVDTGEEFVEAAYGTRLSVPGSRDPERRIRLHHRMHKRLDDVRFRFLPMHVAMEGFLLLQFGGPPVAWQEWSQHALHSGTAPRTETWHHGSGIDGLDEAMRRFEIHDGQCGVAVYIGDALASVFATPHPDDFRALYPALLDETYGELIARYAGHGDAVSDMEVRFDESAIRDLADIRRQAAAHTESWRRFHDDVMTADLFADRHVREIRAAGDFVLRRFTPTFTQTAECHIGEEIVDYDTGQVAYLKTFRLSQTQIRRGRLLTVLGDCGWRLSDAAARLRVTPEQFGIQLDRAGFGHLLKRHVLDGFRHRARR</sequence>
<comment type="caution">
    <text evidence="2">The sequence shown here is derived from an EMBL/GenBank/DDBJ whole genome shotgun (WGS) entry which is preliminary data.</text>
</comment>
<accession>A0A562VCN7</accession>
<keyword evidence="3" id="KW-1185">Reference proteome</keyword>
<dbReference type="EMBL" id="VLLL01000005">
    <property type="protein sequence ID" value="TWJ15597.1"/>
    <property type="molecule type" value="Genomic_DNA"/>
</dbReference>
<evidence type="ECO:0000313" key="2">
    <source>
        <dbReference type="EMBL" id="TWJ15597.1"/>
    </source>
</evidence>
<name>A0A562VCN7_9ACTN</name>
<dbReference type="Proteomes" id="UP000321617">
    <property type="component" value="Unassembled WGS sequence"/>
</dbReference>
<dbReference type="InterPro" id="IPR054346">
    <property type="entry name" value="ARPP-2"/>
</dbReference>
<organism evidence="2 3">
    <name type="scientific">Stackebrandtia albiflava</name>
    <dbReference type="NCBI Taxonomy" id="406432"/>
    <lineage>
        <taxon>Bacteria</taxon>
        <taxon>Bacillati</taxon>
        <taxon>Actinomycetota</taxon>
        <taxon>Actinomycetes</taxon>
        <taxon>Glycomycetales</taxon>
        <taxon>Glycomycetaceae</taxon>
        <taxon>Stackebrandtia</taxon>
    </lineage>
</organism>
<evidence type="ECO:0000259" key="1">
    <source>
        <dbReference type="Pfam" id="PF22549"/>
    </source>
</evidence>
<dbReference type="AlphaFoldDB" id="A0A562VCN7"/>
<dbReference type="Pfam" id="PF22549">
    <property type="entry name" value="ARPP-2"/>
    <property type="match status" value="1"/>
</dbReference>
<protein>
    <recommendedName>
        <fullName evidence="1">ARG and Rhodanese-Phosphatase-superfamily-associated domain-containing protein</fullName>
    </recommendedName>
</protein>
<gene>
    <name evidence="2" type="ORF">LX16_1308</name>
</gene>
<proteinExistence type="predicted"/>
<reference evidence="2 3" key="1">
    <citation type="journal article" date="2013" name="Stand. Genomic Sci.">
        <title>Genomic Encyclopedia of Type Strains, Phase I: The one thousand microbial genomes (KMG-I) project.</title>
        <authorList>
            <person name="Kyrpides N.C."/>
            <person name="Woyke T."/>
            <person name="Eisen J.A."/>
            <person name="Garrity G."/>
            <person name="Lilburn T.G."/>
            <person name="Beck B.J."/>
            <person name="Whitman W.B."/>
            <person name="Hugenholtz P."/>
            <person name="Klenk H.P."/>
        </authorList>
    </citation>
    <scope>NUCLEOTIDE SEQUENCE [LARGE SCALE GENOMIC DNA]</scope>
    <source>
        <strain evidence="2 3">DSM 45044</strain>
    </source>
</reference>